<keyword evidence="2" id="KW-1185">Reference proteome</keyword>
<sequence>MSQRKIRIKITRLGRKVHLPQSQEDQSSSMVFFFCFLFLLVQIVASQCQEDQSRRCLCNIYHLQQLIKCLYLNWLVK</sequence>
<dbReference type="EMBL" id="CM037025">
    <property type="protein sequence ID" value="KAH7661182.1"/>
    <property type="molecule type" value="Genomic_DNA"/>
</dbReference>
<accession>A0ACB7UL16</accession>
<dbReference type="Proteomes" id="UP000827976">
    <property type="component" value="Chromosome 15"/>
</dbReference>
<proteinExistence type="predicted"/>
<reference evidence="2" key="1">
    <citation type="journal article" date="2022" name="Nat. Commun.">
        <title>Chromosome evolution and the genetic basis of agronomically important traits in greater yam.</title>
        <authorList>
            <person name="Bredeson J.V."/>
            <person name="Lyons J.B."/>
            <person name="Oniyinde I.O."/>
            <person name="Okereke N.R."/>
            <person name="Kolade O."/>
            <person name="Nnabue I."/>
            <person name="Nwadili C.O."/>
            <person name="Hribova E."/>
            <person name="Parker M."/>
            <person name="Nwogha J."/>
            <person name="Shu S."/>
            <person name="Carlson J."/>
            <person name="Kariba R."/>
            <person name="Muthemba S."/>
            <person name="Knop K."/>
            <person name="Barton G.J."/>
            <person name="Sherwood A.V."/>
            <person name="Lopez-Montes A."/>
            <person name="Asiedu R."/>
            <person name="Jamnadass R."/>
            <person name="Muchugi A."/>
            <person name="Goodstein D."/>
            <person name="Egesi C.N."/>
            <person name="Featherston J."/>
            <person name="Asfaw A."/>
            <person name="Simpson G.G."/>
            <person name="Dolezel J."/>
            <person name="Hendre P.S."/>
            <person name="Van Deynze A."/>
            <person name="Kumar P.L."/>
            <person name="Obidiegwu J.E."/>
            <person name="Bhattacharjee R."/>
            <person name="Rokhsar D.S."/>
        </authorList>
    </citation>
    <scope>NUCLEOTIDE SEQUENCE [LARGE SCALE GENOMIC DNA]</scope>
    <source>
        <strain evidence="2">cv. TDa95/00328</strain>
    </source>
</reference>
<gene>
    <name evidence="1" type="ORF">IHE45_15G046500</name>
</gene>
<organism evidence="1 2">
    <name type="scientific">Dioscorea alata</name>
    <name type="common">Purple yam</name>
    <dbReference type="NCBI Taxonomy" id="55571"/>
    <lineage>
        <taxon>Eukaryota</taxon>
        <taxon>Viridiplantae</taxon>
        <taxon>Streptophyta</taxon>
        <taxon>Embryophyta</taxon>
        <taxon>Tracheophyta</taxon>
        <taxon>Spermatophyta</taxon>
        <taxon>Magnoliopsida</taxon>
        <taxon>Liliopsida</taxon>
        <taxon>Dioscoreales</taxon>
        <taxon>Dioscoreaceae</taxon>
        <taxon>Dioscorea</taxon>
    </lineage>
</organism>
<name>A0ACB7UL16_DIOAL</name>
<evidence type="ECO:0000313" key="1">
    <source>
        <dbReference type="EMBL" id="KAH7661182.1"/>
    </source>
</evidence>
<protein>
    <submittedName>
        <fullName evidence="1">Uncharacterized protein</fullName>
    </submittedName>
</protein>
<evidence type="ECO:0000313" key="2">
    <source>
        <dbReference type="Proteomes" id="UP000827976"/>
    </source>
</evidence>
<comment type="caution">
    <text evidence="1">The sequence shown here is derived from an EMBL/GenBank/DDBJ whole genome shotgun (WGS) entry which is preliminary data.</text>
</comment>